<evidence type="ECO:0000313" key="4">
    <source>
        <dbReference type="Proteomes" id="UP000320747"/>
    </source>
</evidence>
<feature type="domain" description="LUD" evidence="2">
    <location>
        <begin position="65"/>
        <end position="216"/>
    </location>
</feature>
<dbReference type="SUPFAM" id="SSF100950">
    <property type="entry name" value="NagB/RpiA/CoA transferase-like"/>
    <property type="match status" value="1"/>
</dbReference>
<dbReference type="Pfam" id="PF02589">
    <property type="entry name" value="LUD_dom"/>
    <property type="match status" value="1"/>
</dbReference>
<dbReference type="EMBL" id="VMHH01000002">
    <property type="protein sequence ID" value="TSJ75469.1"/>
    <property type="molecule type" value="Genomic_DNA"/>
</dbReference>
<dbReference type="PANTHER" id="PTHR43682">
    <property type="entry name" value="LACTATE UTILIZATION PROTEIN C"/>
    <property type="match status" value="1"/>
</dbReference>
<proteinExistence type="predicted"/>
<dbReference type="RefSeq" id="WP_154878697.1">
    <property type="nucleotide sequence ID" value="NZ_JAADJX010000001.1"/>
</dbReference>
<dbReference type="Proteomes" id="UP000320747">
    <property type="component" value="Unassembled WGS sequence"/>
</dbReference>
<dbReference type="InterPro" id="IPR024185">
    <property type="entry name" value="FTHF_cligase-like_sf"/>
</dbReference>
<evidence type="ECO:0000259" key="2">
    <source>
        <dbReference type="Pfam" id="PF02589"/>
    </source>
</evidence>
<reference evidence="3 4" key="1">
    <citation type="submission" date="2019-07" db="EMBL/GenBank/DDBJ databases">
        <title>Draft genome of Corynebacterium godavarianum and other related strains.</title>
        <authorList>
            <person name="Bernier A.-M."/>
            <person name="Bernard K."/>
        </authorList>
    </citation>
    <scope>NUCLEOTIDE SEQUENCE [LARGE SCALE GENOMIC DNA]</scope>
    <source>
        <strain evidence="3 4">LMG 29598</strain>
    </source>
</reference>
<comment type="caution">
    <text evidence="3">The sequence shown here is derived from an EMBL/GenBank/DDBJ whole genome shotgun (WGS) entry which is preliminary data.</text>
</comment>
<sequence length="217" mass="23451">MAPNVSSRNEDAKKEILKRVRDAQQLSEAPSHVEAVREYRTTSDHTPEQLREILIDRLLDYKASVVETSEADLASNIAKILAERGAKDIVYAPGLDASLFAEFDGEARADDPASDPRQLGDIGAAVTDSQVTSAQTGSIVLESGDLCGRRALSLVPDRHVVIVRPDSLVYGVPEMMSRINPEKPATMISGGSATSDIELVRVEGVHGPRDLIVMVVH</sequence>
<gene>
    <name evidence="3" type="ORF">FPH17_03420</name>
</gene>
<dbReference type="PANTHER" id="PTHR43682:SF1">
    <property type="entry name" value="LACTATE UTILIZATION PROTEIN C"/>
    <property type="match status" value="1"/>
</dbReference>
<keyword evidence="4" id="KW-1185">Reference proteome</keyword>
<protein>
    <submittedName>
        <fullName evidence="3">Lactate utilization protein C</fullName>
    </submittedName>
</protein>
<evidence type="ECO:0000313" key="3">
    <source>
        <dbReference type="EMBL" id="TSJ75469.1"/>
    </source>
</evidence>
<dbReference type="InterPro" id="IPR037171">
    <property type="entry name" value="NagB/RpiA_transferase-like"/>
</dbReference>
<feature type="compositionally biased region" description="Basic and acidic residues" evidence="1">
    <location>
        <begin position="34"/>
        <end position="46"/>
    </location>
</feature>
<accession>A0ABY3E6Q2</accession>
<dbReference type="InterPro" id="IPR003741">
    <property type="entry name" value="LUD_dom"/>
</dbReference>
<organism evidence="3 4">
    <name type="scientific">Corynebacterium godavarianum</name>
    <dbReference type="NCBI Taxonomy" id="2054421"/>
    <lineage>
        <taxon>Bacteria</taxon>
        <taxon>Bacillati</taxon>
        <taxon>Actinomycetota</taxon>
        <taxon>Actinomycetes</taxon>
        <taxon>Mycobacteriales</taxon>
        <taxon>Corynebacteriaceae</taxon>
        <taxon>Corynebacterium</taxon>
    </lineage>
</organism>
<name>A0ABY3E6Q2_9CORY</name>
<dbReference type="Gene3D" id="3.40.50.10420">
    <property type="entry name" value="NagB/RpiA/CoA transferase-like"/>
    <property type="match status" value="1"/>
</dbReference>
<evidence type="ECO:0000256" key="1">
    <source>
        <dbReference type="SAM" id="MobiDB-lite"/>
    </source>
</evidence>
<feature type="region of interest" description="Disordered" evidence="1">
    <location>
        <begin position="23"/>
        <end position="46"/>
    </location>
</feature>